<dbReference type="EMBL" id="BAAAON010000001">
    <property type="protein sequence ID" value="GAA2173676.1"/>
    <property type="molecule type" value="Genomic_DNA"/>
</dbReference>
<keyword evidence="1" id="KW-0472">Membrane</keyword>
<protein>
    <submittedName>
        <fullName evidence="2">Uncharacterized protein</fullName>
    </submittedName>
</protein>
<keyword evidence="1" id="KW-0812">Transmembrane</keyword>
<dbReference type="RefSeq" id="WP_346027643.1">
    <property type="nucleotide sequence ID" value="NZ_BAAAON010000001.1"/>
</dbReference>
<organism evidence="2 3">
    <name type="scientific">Arthrobacter parietis</name>
    <dbReference type="NCBI Taxonomy" id="271434"/>
    <lineage>
        <taxon>Bacteria</taxon>
        <taxon>Bacillati</taxon>
        <taxon>Actinomycetota</taxon>
        <taxon>Actinomycetes</taxon>
        <taxon>Micrococcales</taxon>
        <taxon>Micrococcaceae</taxon>
        <taxon>Arthrobacter</taxon>
    </lineage>
</organism>
<feature type="transmembrane region" description="Helical" evidence="1">
    <location>
        <begin position="228"/>
        <end position="252"/>
    </location>
</feature>
<gene>
    <name evidence="2" type="ORF">GCM10009784_08990</name>
</gene>
<keyword evidence="3" id="KW-1185">Reference proteome</keyword>
<evidence type="ECO:0000256" key="1">
    <source>
        <dbReference type="SAM" id="Phobius"/>
    </source>
</evidence>
<accession>A0ABN3AR81</accession>
<proteinExistence type="predicted"/>
<comment type="caution">
    <text evidence="2">The sequence shown here is derived from an EMBL/GenBank/DDBJ whole genome shotgun (WGS) entry which is preliminary data.</text>
</comment>
<keyword evidence="1" id="KW-1133">Transmembrane helix</keyword>
<dbReference type="Proteomes" id="UP001500974">
    <property type="component" value="Unassembled WGS sequence"/>
</dbReference>
<evidence type="ECO:0000313" key="2">
    <source>
        <dbReference type="EMBL" id="GAA2173676.1"/>
    </source>
</evidence>
<evidence type="ECO:0000313" key="3">
    <source>
        <dbReference type="Proteomes" id="UP001500974"/>
    </source>
</evidence>
<name>A0ABN3AR81_9MICC</name>
<feature type="transmembrane region" description="Helical" evidence="1">
    <location>
        <begin position="319"/>
        <end position="337"/>
    </location>
</feature>
<sequence>MPDTPPPQPGDVPELTLGVVIPPSLDPASLQDLTDALPRLLRESYPGVGWRVSMMVETLDGRAPSELLETARDRLLDEDWDLAVVVSDLALRSGRKPVLTQISPVHRVGLVALPALRAVGRRESMTTAVARLVGPLAGWDDDDEPEDRARRAREMADDLPDHADENPLQFTGRVVAGNARVLLGLILANRPWRLAVTLSRALTAAAAAGVVTLATSDLWLLATAYGPLRLILLTVLAVGAVTLTLMIGADLWERPRRRVEREQVTLFNLATTATVVIGVVTFFGALFVLSFLAAVLLVDAGVFAAVVGESVGLAEYAQLSLLTAALATVGGALGAGLESDDVVRAAAFTRNDV</sequence>
<reference evidence="2 3" key="1">
    <citation type="journal article" date="2019" name="Int. J. Syst. Evol. Microbiol.">
        <title>The Global Catalogue of Microorganisms (GCM) 10K type strain sequencing project: providing services to taxonomists for standard genome sequencing and annotation.</title>
        <authorList>
            <consortium name="The Broad Institute Genomics Platform"/>
            <consortium name="The Broad Institute Genome Sequencing Center for Infectious Disease"/>
            <person name="Wu L."/>
            <person name="Ma J."/>
        </authorList>
    </citation>
    <scope>NUCLEOTIDE SEQUENCE [LARGE SCALE GENOMIC DNA]</scope>
    <source>
        <strain evidence="2 3">JCM 14917</strain>
    </source>
</reference>